<feature type="transmembrane region" description="Helical" evidence="1">
    <location>
        <begin position="42"/>
        <end position="63"/>
    </location>
</feature>
<keyword evidence="1" id="KW-1133">Transmembrane helix</keyword>
<accession>A0A1C7LYY7</accession>
<keyword evidence="1" id="KW-0812">Transmembrane</keyword>
<gene>
    <name evidence="2" type="ORF">A0H81_10632</name>
</gene>
<dbReference type="EMBL" id="LUGG01000017">
    <property type="protein sequence ID" value="OBZ69377.1"/>
    <property type="molecule type" value="Genomic_DNA"/>
</dbReference>
<evidence type="ECO:0000313" key="3">
    <source>
        <dbReference type="Proteomes" id="UP000092993"/>
    </source>
</evidence>
<dbReference type="AlphaFoldDB" id="A0A1C7LYY7"/>
<evidence type="ECO:0000256" key="1">
    <source>
        <dbReference type="SAM" id="Phobius"/>
    </source>
</evidence>
<dbReference type="Proteomes" id="UP000092993">
    <property type="component" value="Unassembled WGS sequence"/>
</dbReference>
<reference evidence="2 3" key="1">
    <citation type="submission" date="2016-03" db="EMBL/GenBank/DDBJ databases">
        <title>Whole genome sequencing of Grifola frondosa 9006-11.</title>
        <authorList>
            <person name="Min B."/>
            <person name="Park H."/>
            <person name="Kim J.-G."/>
            <person name="Cho H."/>
            <person name="Oh Y.-L."/>
            <person name="Kong W.-S."/>
            <person name="Choi I.-G."/>
        </authorList>
    </citation>
    <scope>NUCLEOTIDE SEQUENCE [LARGE SCALE GENOMIC DNA]</scope>
    <source>
        <strain evidence="2 3">9006-11</strain>
    </source>
</reference>
<sequence length="103" mass="11502">MACDDVTQLHVSCVESASKFTPTQLDDDINVVPLTSSSAIRFLAVGEVIVLAAFGFHFGLLLVSHPLHLIRHSLSLDHLCQLLWNWLLRWCMVITCIKTLTIT</sequence>
<evidence type="ECO:0000313" key="2">
    <source>
        <dbReference type="EMBL" id="OBZ69377.1"/>
    </source>
</evidence>
<keyword evidence="3" id="KW-1185">Reference proteome</keyword>
<proteinExistence type="predicted"/>
<keyword evidence="1" id="KW-0472">Membrane</keyword>
<name>A0A1C7LYY7_GRIFR</name>
<comment type="caution">
    <text evidence="2">The sequence shown here is derived from an EMBL/GenBank/DDBJ whole genome shotgun (WGS) entry which is preliminary data.</text>
</comment>
<protein>
    <submittedName>
        <fullName evidence="2">Uncharacterized protein</fullName>
    </submittedName>
</protein>
<organism evidence="2 3">
    <name type="scientific">Grifola frondosa</name>
    <name type="common">Maitake</name>
    <name type="synonym">Polyporus frondosus</name>
    <dbReference type="NCBI Taxonomy" id="5627"/>
    <lineage>
        <taxon>Eukaryota</taxon>
        <taxon>Fungi</taxon>
        <taxon>Dikarya</taxon>
        <taxon>Basidiomycota</taxon>
        <taxon>Agaricomycotina</taxon>
        <taxon>Agaricomycetes</taxon>
        <taxon>Polyporales</taxon>
        <taxon>Grifolaceae</taxon>
        <taxon>Grifola</taxon>
    </lineage>
</organism>